<keyword evidence="4 7" id="KW-0418">Kinase</keyword>
<feature type="binding site" evidence="7">
    <location>
        <position position="411"/>
    </location>
    <ligand>
        <name>ATP</name>
        <dbReference type="ChEBI" id="CHEBI:30616"/>
    </ligand>
</feature>
<dbReference type="InterPro" id="IPR043129">
    <property type="entry name" value="ATPase_NBD"/>
</dbReference>
<keyword evidence="12" id="KW-1185">Reference proteome</keyword>
<protein>
    <recommendedName>
        <fullName evidence="7">Glycerol kinase</fullName>
        <ecNumber evidence="7">2.7.1.30</ecNumber>
    </recommendedName>
    <alternativeName>
        <fullName evidence="7">ATP:glycerol 3-phosphotransferase</fullName>
    </alternativeName>
    <alternativeName>
        <fullName evidence="7">Glycerokinase</fullName>
        <shortName evidence="7">GK</shortName>
    </alternativeName>
</protein>
<evidence type="ECO:0000256" key="3">
    <source>
        <dbReference type="ARBA" id="ARBA00022741"/>
    </source>
</evidence>
<dbReference type="InterPro" id="IPR005999">
    <property type="entry name" value="Glycerol_kin"/>
</dbReference>
<evidence type="ECO:0000259" key="10">
    <source>
        <dbReference type="Pfam" id="PF02782"/>
    </source>
</evidence>
<sequence>MSTSKYILSLDQGTTSSRAIIFNHQGTIVSMAQREFTQYFPNDGWVEHDPMEIWSSQLTVAEEALKEANLQASDIAAMGITNQRETTLVWDKETGVPVYNAIVWQDRRTDTYCDRLRGRGLENLIRNKTGLLIDPYFSASKIRWILEQDTEIRTKAEQGQLLFGTVDSWLIWKLTGKQQHVTDVTNASRTLLFNIHDLEWDESLLDIFEVPSQMLPKVHSCSEHLGEVNCQSSLDGIPITGVAGDQQAALFGQLCIRKGMVKNTYGTGCFLVMNTGDKPIISNHKLLSTVAWKIGDQVQYALEGSVFMGGAVVQWIRDELDLISDAAEIEALALQVADNGGVYFVPALTGLGAPHWDHYARGIIIGLTRGTNKGHIARAALESICFQSLEVMKAMVADSSIYPKVMRVDGGAVVNNLLMQTQADLLEVPVVRPKILETTALGAAYLAGLAVGFWKDITELEKNAQQERIFRPSMSEEERNKLVQLWTKAVGRCKDWIPASSSTVKS</sequence>
<dbReference type="HAMAP" id="MF_00186">
    <property type="entry name" value="Glycerol_kin"/>
    <property type="match status" value="1"/>
</dbReference>
<dbReference type="NCBIfam" id="NF000756">
    <property type="entry name" value="PRK00047.1"/>
    <property type="match status" value="1"/>
</dbReference>
<feature type="binding site" evidence="7">
    <location>
        <position position="15"/>
    </location>
    <ligand>
        <name>ATP</name>
        <dbReference type="ChEBI" id="CHEBI:30616"/>
    </ligand>
</feature>
<keyword evidence="3 7" id="KW-0547">Nucleotide-binding</keyword>
<feature type="domain" description="Carbohydrate kinase FGGY C-terminal" evidence="10">
    <location>
        <begin position="262"/>
        <end position="450"/>
    </location>
</feature>
<dbReference type="PROSITE" id="PS00933">
    <property type="entry name" value="FGGY_KINASES_1"/>
    <property type="match status" value="1"/>
</dbReference>
<feature type="domain" description="Carbohydrate kinase FGGY N-terminal" evidence="9">
    <location>
        <begin position="6"/>
        <end position="252"/>
    </location>
</feature>
<evidence type="ECO:0000256" key="5">
    <source>
        <dbReference type="ARBA" id="ARBA00022798"/>
    </source>
</evidence>
<gene>
    <name evidence="7 11" type="primary">glpK</name>
    <name evidence="11" type="ORF">GCM10023331_38510</name>
</gene>
<feature type="binding site" evidence="7">
    <location>
        <position position="16"/>
    </location>
    <ligand>
        <name>ATP</name>
        <dbReference type="ChEBI" id="CHEBI:30616"/>
    </ligand>
</feature>
<dbReference type="InterPro" id="IPR018485">
    <property type="entry name" value="FGGY_C"/>
</dbReference>
<evidence type="ECO:0000256" key="2">
    <source>
        <dbReference type="ARBA" id="ARBA00022679"/>
    </source>
</evidence>
<dbReference type="EMBL" id="BAABJX010000063">
    <property type="protein sequence ID" value="GAA4850142.1"/>
    <property type="molecule type" value="Genomic_DNA"/>
</dbReference>
<keyword evidence="6 7" id="KW-0067">ATP-binding</keyword>
<name>A0ABP9DLP2_9BACT</name>
<evidence type="ECO:0000313" key="12">
    <source>
        <dbReference type="Proteomes" id="UP001500298"/>
    </source>
</evidence>
<dbReference type="EC" id="2.7.1.30" evidence="7"/>
<evidence type="ECO:0000256" key="6">
    <source>
        <dbReference type="ARBA" id="ARBA00022840"/>
    </source>
</evidence>
<keyword evidence="2 7" id="KW-0808">Transferase</keyword>
<organism evidence="11 12">
    <name type="scientific">Algivirga pacifica</name>
    <dbReference type="NCBI Taxonomy" id="1162670"/>
    <lineage>
        <taxon>Bacteria</taxon>
        <taxon>Pseudomonadati</taxon>
        <taxon>Bacteroidota</taxon>
        <taxon>Cytophagia</taxon>
        <taxon>Cytophagales</taxon>
        <taxon>Flammeovirgaceae</taxon>
        <taxon>Algivirga</taxon>
    </lineage>
</organism>
<feature type="binding site" evidence="7">
    <location>
        <position position="18"/>
    </location>
    <ligand>
        <name>ADP</name>
        <dbReference type="ChEBI" id="CHEBI:456216"/>
    </ligand>
</feature>
<comment type="caution">
    <text evidence="11">The sequence shown here is derived from an EMBL/GenBank/DDBJ whole genome shotgun (WGS) entry which is preliminary data.</text>
</comment>
<feature type="binding site" evidence="7">
    <location>
        <position position="267"/>
    </location>
    <ligand>
        <name>ADP</name>
        <dbReference type="ChEBI" id="CHEBI:456216"/>
    </ligand>
</feature>
<evidence type="ECO:0000256" key="7">
    <source>
        <dbReference type="HAMAP-Rule" id="MF_00186"/>
    </source>
</evidence>
<feature type="binding site" evidence="7">
    <location>
        <position position="14"/>
    </location>
    <ligand>
        <name>ATP</name>
        <dbReference type="ChEBI" id="CHEBI:30616"/>
    </ligand>
</feature>
<feature type="binding site" evidence="7">
    <location>
        <position position="14"/>
    </location>
    <ligand>
        <name>ADP</name>
        <dbReference type="ChEBI" id="CHEBI:456216"/>
    </ligand>
</feature>
<feature type="binding site" evidence="7">
    <location>
        <position position="246"/>
    </location>
    <ligand>
        <name>glycerol</name>
        <dbReference type="ChEBI" id="CHEBI:17754"/>
    </ligand>
</feature>
<feature type="binding site" evidence="7">
    <location>
        <position position="85"/>
    </location>
    <ligand>
        <name>sn-glycerol 3-phosphate</name>
        <dbReference type="ChEBI" id="CHEBI:57597"/>
    </ligand>
</feature>
<dbReference type="InterPro" id="IPR018484">
    <property type="entry name" value="FGGY_N"/>
</dbReference>
<dbReference type="Proteomes" id="UP001500298">
    <property type="component" value="Unassembled WGS sequence"/>
</dbReference>
<dbReference type="NCBIfam" id="TIGR01311">
    <property type="entry name" value="glycerol_kin"/>
    <property type="match status" value="1"/>
</dbReference>
<feature type="binding site" evidence="7">
    <location>
        <position position="245"/>
    </location>
    <ligand>
        <name>glycerol</name>
        <dbReference type="ChEBI" id="CHEBI:17754"/>
    </ligand>
</feature>
<comment type="catalytic activity">
    <reaction evidence="7">
        <text>glycerol + ATP = sn-glycerol 3-phosphate + ADP + H(+)</text>
        <dbReference type="Rhea" id="RHEA:21644"/>
        <dbReference type="ChEBI" id="CHEBI:15378"/>
        <dbReference type="ChEBI" id="CHEBI:17754"/>
        <dbReference type="ChEBI" id="CHEBI:30616"/>
        <dbReference type="ChEBI" id="CHEBI:57597"/>
        <dbReference type="ChEBI" id="CHEBI:456216"/>
        <dbReference type="EC" id="2.7.1.30"/>
    </reaction>
</comment>
<feature type="binding site" evidence="7">
    <location>
        <position position="310"/>
    </location>
    <ligand>
        <name>ATP</name>
        <dbReference type="ChEBI" id="CHEBI:30616"/>
    </ligand>
</feature>
<keyword evidence="5 7" id="KW-0319">Glycerol metabolism</keyword>
<evidence type="ECO:0000313" key="11">
    <source>
        <dbReference type="EMBL" id="GAA4850142.1"/>
    </source>
</evidence>
<feature type="binding site" evidence="7">
    <location>
        <position position="310"/>
    </location>
    <ligand>
        <name>ADP</name>
        <dbReference type="ChEBI" id="CHEBI:456216"/>
    </ligand>
</feature>
<proteinExistence type="inferred from homology"/>
<dbReference type="RefSeq" id="WP_345374809.1">
    <property type="nucleotide sequence ID" value="NZ_BAABJX010000063.1"/>
</dbReference>
<dbReference type="InterPro" id="IPR000577">
    <property type="entry name" value="Carb_kinase_FGGY"/>
</dbReference>
<dbReference type="PANTHER" id="PTHR10196:SF69">
    <property type="entry name" value="GLYCEROL KINASE"/>
    <property type="match status" value="1"/>
</dbReference>
<comment type="function">
    <text evidence="7">Key enzyme in the regulation of glycerol uptake and metabolism. Catalyzes the phosphorylation of glycerol to yield sn-glycerol 3-phosphate.</text>
</comment>
<dbReference type="SUPFAM" id="SSF53067">
    <property type="entry name" value="Actin-like ATPase domain"/>
    <property type="match status" value="2"/>
</dbReference>
<dbReference type="CDD" id="cd07786">
    <property type="entry name" value="FGGY_EcGK_like"/>
    <property type="match status" value="1"/>
</dbReference>
<dbReference type="GO" id="GO:0016301">
    <property type="term" value="F:kinase activity"/>
    <property type="evidence" value="ECO:0007669"/>
    <property type="project" value="UniProtKB-KW"/>
</dbReference>
<feature type="binding site" evidence="7">
    <location>
        <position position="245"/>
    </location>
    <ligand>
        <name>sn-glycerol 3-phosphate</name>
        <dbReference type="ChEBI" id="CHEBI:57597"/>
    </ligand>
</feature>
<dbReference type="InterPro" id="IPR018483">
    <property type="entry name" value="Carb_kinase_FGGY_CS"/>
</dbReference>
<dbReference type="PANTHER" id="PTHR10196">
    <property type="entry name" value="SUGAR KINASE"/>
    <property type="match status" value="1"/>
</dbReference>
<feature type="binding site" evidence="7">
    <location>
        <position position="136"/>
    </location>
    <ligand>
        <name>glycerol</name>
        <dbReference type="ChEBI" id="CHEBI:17754"/>
    </ligand>
</feature>
<evidence type="ECO:0000256" key="1">
    <source>
        <dbReference type="ARBA" id="ARBA00009156"/>
    </source>
</evidence>
<feature type="binding site" evidence="7">
    <location>
        <position position="415"/>
    </location>
    <ligand>
        <name>ADP</name>
        <dbReference type="ChEBI" id="CHEBI:456216"/>
    </ligand>
</feature>
<feature type="binding site" evidence="7">
    <location>
        <position position="314"/>
    </location>
    <ligand>
        <name>ATP</name>
        <dbReference type="ChEBI" id="CHEBI:30616"/>
    </ligand>
</feature>
<reference evidence="12" key="1">
    <citation type="journal article" date="2019" name="Int. J. Syst. Evol. Microbiol.">
        <title>The Global Catalogue of Microorganisms (GCM) 10K type strain sequencing project: providing services to taxonomists for standard genome sequencing and annotation.</title>
        <authorList>
            <consortium name="The Broad Institute Genomics Platform"/>
            <consortium name="The Broad Institute Genome Sequencing Center for Infectious Disease"/>
            <person name="Wu L."/>
            <person name="Ma J."/>
        </authorList>
    </citation>
    <scope>NUCLEOTIDE SEQUENCE [LARGE SCALE GENOMIC DNA]</scope>
    <source>
        <strain evidence="12">JCM 18326</strain>
    </source>
</reference>
<comment type="similarity">
    <text evidence="1 7 8">Belongs to the FGGY kinase family.</text>
</comment>
<feature type="binding site" evidence="7">
    <location>
        <position position="84"/>
    </location>
    <ligand>
        <name>glycerol</name>
        <dbReference type="ChEBI" id="CHEBI:17754"/>
    </ligand>
</feature>
<feature type="binding site" evidence="7">
    <location>
        <position position="411"/>
    </location>
    <ligand>
        <name>ADP</name>
        <dbReference type="ChEBI" id="CHEBI:456216"/>
    </ligand>
</feature>
<dbReference type="PIRSF" id="PIRSF000538">
    <property type="entry name" value="GlpK"/>
    <property type="match status" value="1"/>
</dbReference>
<dbReference type="Gene3D" id="3.30.420.40">
    <property type="match status" value="2"/>
</dbReference>
<comment type="activity regulation">
    <text evidence="7">Inhibited by fructose 1,6-bisphosphate (FBP).</text>
</comment>
<feature type="binding site" evidence="7">
    <location>
        <position position="14"/>
    </location>
    <ligand>
        <name>sn-glycerol 3-phosphate</name>
        <dbReference type="ChEBI" id="CHEBI:57597"/>
    </ligand>
</feature>
<evidence type="ECO:0000256" key="8">
    <source>
        <dbReference type="RuleBase" id="RU003733"/>
    </source>
</evidence>
<comment type="pathway">
    <text evidence="7">Polyol metabolism; glycerol degradation via glycerol kinase pathway; sn-glycerol 3-phosphate from glycerol: step 1/1.</text>
</comment>
<feature type="binding site" evidence="7">
    <location>
        <position position="136"/>
    </location>
    <ligand>
        <name>sn-glycerol 3-phosphate</name>
        <dbReference type="ChEBI" id="CHEBI:57597"/>
    </ligand>
</feature>
<dbReference type="PROSITE" id="PS00445">
    <property type="entry name" value="FGGY_KINASES_2"/>
    <property type="match status" value="1"/>
</dbReference>
<feature type="binding site" evidence="7">
    <location>
        <position position="267"/>
    </location>
    <ligand>
        <name>ATP</name>
        <dbReference type="ChEBI" id="CHEBI:30616"/>
    </ligand>
</feature>
<dbReference type="Pfam" id="PF02782">
    <property type="entry name" value="FGGY_C"/>
    <property type="match status" value="1"/>
</dbReference>
<dbReference type="Pfam" id="PF00370">
    <property type="entry name" value="FGGY_N"/>
    <property type="match status" value="1"/>
</dbReference>
<feature type="binding site" evidence="7">
    <location>
        <position position="85"/>
    </location>
    <ligand>
        <name>glycerol</name>
        <dbReference type="ChEBI" id="CHEBI:17754"/>
    </ligand>
</feature>
<accession>A0ABP9DLP2</accession>
<feature type="binding site" evidence="7">
    <location>
        <position position="84"/>
    </location>
    <ligand>
        <name>sn-glycerol 3-phosphate</name>
        <dbReference type="ChEBI" id="CHEBI:57597"/>
    </ligand>
</feature>
<evidence type="ECO:0000259" key="9">
    <source>
        <dbReference type="Pfam" id="PF00370"/>
    </source>
</evidence>
<evidence type="ECO:0000256" key="4">
    <source>
        <dbReference type="ARBA" id="ARBA00022777"/>
    </source>
</evidence>